<organism evidence="3 4">
    <name type="scientific">Dictyobacter arantiisoli</name>
    <dbReference type="NCBI Taxonomy" id="2014874"/>
    <lineage>
        <taxon>Bacteria</taxon>
        <taxon>Bacillati</taxon>
        <taxon>Chloroflexota</taxon>
        <taxon>Ktedonobacteria</taxon>
        <taxon>Ktedonobacterales</taxon>
        <taxon>Dictyobacteraceae</taxon>
        <taxon>Dictyobacter</taxon>
    </lineage>
</organism>
<feature type="transmembrane region" description="Helical" evidence="1">
    <location>
        <begin position="88"/>
        <end position="114"/>
    </location>
</feature>
<dbReference type="RefSeq" id="WP_149403577.1">
    <property type="nucleotide sequence ID" value="NZ_BIXY01000080.1"/>
</dbReference>
<keyword evidence="1" id="KW-0812">Transmembrane</keyword>
<keyword evidence="1" id="KW-0472">Membrane</keyword>
<protein>
    <submittedName>
        <fullName evidence="3">CAAX amino protease</fullName>
    </submittedName>
</protein>
<feature type="transmembrane region" description="Helical" evidence="1">
    <location>
        <begin position="219"/>
        <end position="238"/>
    </location>
</feature>
<dbReference type="InterPro" id="IPR003675">
    <property type="entry name" value="Rce1/LyrA-like_dom"/>
</dbReference>
<evidence type="ECO:0000259" key="2">
    <source>
        <dbReference type="Pfam" id="PF02517"/>
    </source>
</evidence>
<dbReference type="GO" id="GO:0006508">
    <property type="term" value="P:proteolysis"/>
    <property type="evidence" value="ECO:0007669"/>
    <property type="project" value="UniProtKB-KW"/>
</dbReference>
<sequence>MSLVRRILSSNIGLLVLELILILIPVFVLTNLLNLLPTAFQQSTSGDLVLNMLAAIIIVIVFALEMHKLEHRSLADVGFARQQWLRQTVLGFTLGGALMTVVILVLTITGAYHITGADGFAIVECVFLTIALALLTLLFTRSSKIGFFHYVLFILLLVGFISTSVTMLILIGGAVQEELIFRGLIFRRLERSFGSWIALGVSAILFGFAHLLNPNGSLIGALGIAITGGILSAIIYILTRSLWWAIGVHLGWNYFEGPFFGAQLSGHSLSGGVFSSTLTGPVVWSGGSFGPEAGLASIILISAFGFYLCYRASRQNLMLSRNQPPSIPEERQRA</sequence>
<feature type="transmembrane region" description="Helical" evidence="1">
    <location>
        <begin position="12"/>
        <end position="36"/>
    </location>
</feature>
<dbReference type="Pfam" id="PF02517">
    <property type="entry name" value="Rce1-like"/>
    <property type="match status" value="1"/>
</dbReference>
<evidence type="ECO:0000256" key="1">
    <source>
        <dbReference type="SAM" id="Phobius"/>
    </source>
</evidence>
<dbReference type="PANTHER" id="PTHR39430:SF1">
    <property type="entry name" value="PROTEASE"/>
    <property type="match status" value="1"/>
</dbReference>
<feature type="transmembrane region" description="Helical" evidence="1">
    <location>
        <begin position="293"/>
        <end position="310"/>
    </location>
</feature>
<reference evidence="3 4" key="1">
    <citation type="submission" date="2019-01" db="EMBL/GenBank/DDBJ databases">
        <title>Draft genome sequence of Dictyobacter sp. Uno17.</title>
        <authorList>
            <person name="Wang C.M."/>
            <person name="Zheng Y."/>
            <person name="Sakai Y."/>
            <person name="Abe K."/>
            <person name="Yokota A."/>
            <person name="Yabe S."/>
        </authorList>
    </citation>
    <scope>NUCLEOTIDE SEQUENCE [LARGE SCALE GENOMIC DNA]</scope>
    <source>
        <strain evidence="3 4">Uno17</strain>
    </source>
</reference>
<dbReference type="OrthoDB" id="324900at2"/>
<dbReference type="EMBL" id="BIXY01000080">
    <property type="protein sequence ID" value="GCF10707.1"/>
    <property type="molecule type" value="Genomic_DNA"/>
</dbReference>
<keyword evidence="1" id="KW-1133">Transmembrane helix</keyword>
<evidence type="ECO:0000313" key="4">
    <source>
        <dbReference type="Proteomes" id="UP000322530"/>
    </source>
</evidence>
<keyword evidence="3" id="KW-0645">Protease</keyword>
<evidence type="ECO:0000313" key="3">
    <source>
        <dbReference type="EMBL" id="GCF10707.1"/>
    </source>
</evidence>
<feature type="transmembrane region" description="Helical" evidence="1">
    <location>
        <begin position="147"/>
        <end position="173"/>
    </location>
</feature>
<comment type="caution">
    <text evidence="3">The sequence shown here is derived from an EMBL/GenBank/DDBJ whole genome shotgun (WGS) entry which is preliminary data.</text>
</comment>
<feature type="domain" description="CAAX prenyl protease 2/Lysostaphin resistance protein A-like" evidence="2">
    <location>
        <begin position="165"/>
        <end position="255"/>
    </location>
</feature>
<dbReference type="PANTHER" id="PTHR39430">
    <property type="entry name" value="MEMBRANE-ASSOCIATED PROTEASE-RELATED"/>
    <property type="match status" value="1"/>
</dbReference>
<gene>
    <name evidence="3" type="ORF">KDI_42710</name>
</gene>
<dbReference type="AlphaFoldDB" id="A0A5A5TH61"/>
<feature type="transmembrane region" description="Helical" evidence="1">
    <location>
        <begin position="120"/>
        <end position="140"/>
    </location>
</feature>
<accession>A0A5A5TH61</accession>
<feature type="transmembrane region" description="Helical" evidence="1">
    <location>
        <begin position="193"/>
        <end position="212"/>
    </location>
</feature>
<proteinExistence type="predicted"/>
<keyword evidence="3" id="KW-0378">Hydrolase</keyword>
<dbReference type="GO" id="GO:0080120">
    <property type="term" value="P:CAAX-box protein maturation"/>
    <property type="evidence" value="ECO:0007669"/>
    <property type="project" value="UniProtKB-ARBA"/>
</dbReference>
<feature type="transmembrane region" description="Helical" evidence="1">
    <location>
        <begin position="48"/>
        <end position="67"/>
    </location>
</feature>
<dbReference type="GO" id="GO:0004175">
    <property type="term" value="F:endopeptidase activity"/>
    <property type="evidence" value="ECO:0007669"/>
    <property type="project" value="UniProtKB-ARBA"/>
</dbReference>
<dbReference type="Proteomes" id="UP000322530">
    <property type="component" value="Unassembled WGS sequence"/>
</dbReference>
<keyword evidence="4" id="KW-1185">Reference proteome</keyword>
<name>A0A5A5TH61_9CHLR</name>